<feature type="domain" description="SnoaL-like" evidence="1">
    <location>
        <begin position="11"/>
        <end position="110"/>
    </location>
</feature>
<dbReference type="RefSeq" id="WP_124708563.1">
    <property type="nucleotide sequence ID" value="NZ_CP033972.1"/>
</dbReference>
<dbReference type="Gene3D" id="3.10.450.50">
    <property type="match status" value="1"/>
</dbReference>
<proteinExistence type="predicted"/>
<sequence length="125" mass="13671">MNPHDLIRSRVTQYLRTIGNGGSADIATLYADDATVEDPVGSEVHVGRAAIEKFYGALDGADCEAELLSLRVAGDTAAFHFRVTTRTVDQTIVVEPIDVMTFDDDAKITSMRAIWSPDDLSIRTR</sequence>
<dbReference type="InterPro" id="IPR032710">
    <property type="entry name" value="NTF2-like_dom_sf"/>
</dbReference>
<dbReference type="Pfam" id="PF12680">
    <property type="entry name" value="SnoaL_2"/>
    <property type="match status" value="1"/>
</dbReference>
<keyword evidence="3" id="KW-1185">Reference proteome</keyword>
<evidence type="ECO:0000259" key="1">
    <source>
        <dbReference type="Pfam" id="PF12680"/>
    </source>
</evidence>
<dbReference type="OrthoDB" id="459617at2"/>
<dbReference type="EMBL" id="CP033972">
    <property type="protein sequence ID" value="AZG45975.1"/>
    <property type="molecule type" value="Genomic_DNA"/>
</dbReference>
<reference evidence="2 3" key="1">
    <citation type="submission" date="2018-11" db="EMBL/GenBank/DDBJ databases">
        <title>Gordonia insulae sp. nov., isolated from an island soil.</title>
        <authorList>
            <person name="Kim Y.S."/>
            <person name="Kim S.B."/>
        </authorList>
    </citation>
    <scope>NUCLEOTIDE SEQUENCE [LARGE SCALE GENOMIC DNA]</scope>
    <source>
        <strain evidence="2 3">MMS17-SY073</strain>
    </source>
</reference>
<dbReference type="KEGG" id="gom:D7316_02575"/>
<dbReference type="Proteomes" id="UP000271469">
    <property type="component" value="Chromosome"/>
</dbReference>
<dbReference type="SUPFAM" id="SSF54427">
    <property type="entry name" value="NTF2-like"/>
    <property type="match status" value="1"/>
</dbReference>
<dbReference type="AlphaFoldDB" id="A0A3G8JN06"/>
<accession>A0A3G8JN06</accession>
<protein>
    <submittedName>
        <fullName evidence="2">Steroid Delta-isomerase</fullName>
        <ecNumber evidence="2">5.3.3.1</ecNumber>
    </submittedName>
</protein>
<dbReference type="GO" id="GO:0004769">
    <property type="term" value="F:steroid Delta-isomerase activity"/>
    <property type="evidence" value="ECO:0007669"/>
    <property type="project" value="UniProtKB-EC"/>
</dbReference>
<keyword evidence="2" id="KW-0413">Isomerase</keyword>
<gene>
    <name evidence="2" type="primary">ksi_1</name>
    <name evidence="2" type="ORF">D7316_02575</name>
</gene>
<evidence type="ECO:0000313" key="3">
    <source>
        <dbReference type="Proteomes" id="UP000271469"/>
    </source>
</evidence>
<dbReference type="EC" id="5.3.3.1" evidence="2"/>
<dbReference type="InterPro" id="IPR037401">
    <property type="entry name" value="SnoaL-like"/>
</dbReference>
<evidence type="ECO:0000313" key="2">
    <source>
        <dbReference type="EMBL" id="AZG45975.1"/>
    </source>
</evidence>
<name>A0A3G8JN06_9ACTN</name>
<organism evidence="2 3">
    <name type="scientific">Gordonia insulae</name>
    <dbReference type="NCBI Taxonomy" id="2420509"/>
    <lineage>
        <taxon>Bacteria</taxon>
        <taxon>Bacillati</taxon>
        <taxon>Actinomycetota</taxon>
        <taxon>Actinomycetes</taxon>
        <taxon>Mycobacteriales</taxon>
        <taxon>Gordoniaceae</taxon>
        <taxon>Gordonia</taxon>
    </lineage>
</organism>